<dbReference type="Gene3D" id="3.40.50.720">
    <property type="entry name" value="NAD(P)-binding Rossmann-like Domain"/>
    <property type="match status" value="1"/>
</dbReference>
<dbReference type="SUPFAM" id="SSF51735">
    <property type="entry name" value="NAD(P)-binding Rossmann-fold domains"/>
    <property type="match status" value="1"/>
</dbReference>
<dbReference type="InterPro" id="IPR028971">
    <property type="entry name" value="NAD-GDH_cat"/>
</dbReference>
<dbReference type="Pfam" id="PF05088">
    <property type="entry name" value="Bac_GDH_CD"/>
    <property type="match status" value="1"/>
</dbReference>
<dbReference type="SUPFAM" id="SSF53223">
    <property type="entry name" value="Aminoacid dehydrogenase-like, N-terminal domain"/>
    <property type="match status" value="1"/>
</dbReference>
<reference evidence="4 5" key="1">
    <citation type="submission" date="2018-08" db="EMBL/GenBank/DDBJ databases">
        <title>Recombination of ecologically and evolutionarily significant loci maintains genetic cohesion in the Pseudomonas syringae species complex.</title>
        <authorList>
            <person name="Dillon M."/>
            <person name="Thakur S."/>
            <person name="Almeida R.N.D."/>
            <person name="Weir B.S."/>
            <person name="Guttman D.S."/>
        </authorList>
    </citation>
    <scope>NUCLEOTIDE SEQUENCE [LARGE SCALE GENOMIC DNA]</scope>
    <source>
        <strain evidence="4 5">ICMP 19074</strain>
    </source>
</reference>
<accession>A0A3M4KTW8</accession>
<dbReference type="InterPro" id="IPR049056">
    <property type="entry name" value="NAD_Glu_DH_HM3"/>
</dbReference>
<evidence type="ECO:0000256" key="1">
    <source>
        <dbReference type="ARBA" id="ARBA00023002"/>
    </source>
</evidence>
<keyword evidence="1" id="KW-0560">Oxidoreductase</keyword>
<gene>
    <name evidence="4" type="ORF">ALQ07_102011</name>
</gene>
<protein>
    <submittedName>
        <fullName evidence="4">Uncharacterized protein</fullName>
    </submittedName>
</protein>
<evidence type="ECO:0000313" key="5">
    <source>
        <dbReference type="Proteomes" id="UP000273140"/>
    </source>
</evidence>
<dbReference type="PANTHER" id="PTHR43403:SF1">
    <property type="entry name" value="NAD-SPECIFIC GLUTAMATE DEHYDROGENASE"/>
    <property type="match status" value="1"/>
</dbReference>
<dbReference type="Proteomes" id="UP000273140">
    <property type="component" value="Unassembled WGS sequence"/>
</dbReference>
<dbReference type="GO" id="GO:0004352">
    <property type="term" value="F:glutamate dehydrogenase (NAD+) activity"/>
    <property type="evidence" value="ECO:0007669"/>
    <property type="project" value="InterPro"/>
</dbReference>
<dbReference type="InterPro" id="IPR007780">
    <property type="entry name" value="NAD_Glu_DH_bac"/>
</dbReference>
<dbReference type="InterPro" id="IPR036291">
    <property type="entry name" value="NAD(P)-bd_dom_sf"/>
</dbReference>
<dbReference type="EMBL" id="RBRB01000201">
    <property type="protein sequence ID" value="RMQ32639.1"/>
    <property type="molecule type" value="Genomic_DNA"/>
</dbReference>
<dbReference type="AlphaFoldDB" id="A0A3M4KTW8"/>
<comment type="caution">
    <text evidence="4">The sequence shown here is derived from an EMBL/GenBank/DDBJ whole genome shotgun (WGS) entry which is preliminary data.</text>
</comment>
<dbReference type="PANTHER" id="PTHR43403">
    <property type="entry name" value="NAD-SPECIFIC GLUTAMATE DEHYDROGENASE"/>
    <property type="match status" value="1"/>
</dbReference>
<dbReference type="InterPro" id="IPR048381">
    <property type="entry name" value="GDH_C"/>
</dbReference>
<feature type="domain" description="NAD-specific glutamate dehydrogenase C-terminal" evidence="3">
    <location>
        <begin position="615"/>
        <end position="952"/>
    </location>
</feature>
<evidence type="ECO:0000259" key="3">
    <source>
        <dbReference type="Pfam" id="PF21074"/>
    </source>
</evidence>
<proteinExistence type="predicted"/>
<dbReference type="InterPro" id="IPR046346">
    <property type="entry name" value="Aminoacid_DH-like_N_sf"/>
</dbReference>
<dbReference type="Pfam" id="PF21078">
    <property type="entry name" value="GDH_HM3"/>
    <property type="match status" value="1"/>
</dbReference>
<evidence type="ECO:0000313" key="4">
    <source>
        <dbReference type="EMBL" id="RMQ32639.1"/>
    </source>
</evidence>
<sequence length="963" mass="107409">MTAGLPWRDVALLRAYARYLKQIRLGFDLGYIATTLNNHTDIARELTRLFKTRFYLARKLGSDDLDDKQLRLEQAILTALDDVQVLNEDRILRRYLDLIKATLRTNFYQADANGQSKSYFSFKFNPRLIPELPKPVPKFEIFVYSPRVEGVHLRFGNVARGGLRWSDREEDFRTEVLGLVKAQQVKNSVIVPVGAKGGFVPRRLPTTGNRDEVQAEAIACYRIFISGLLDITDNLKEGVLVPPVNVVRHDDDDPYLVVAADKGTATFSDIANGIAIDYGFWLGDAFASGGSAGYDHKKMGITAKGAWVGVQRHFRERDINVQQDSISVIGIGDMAGDVFGNGLLMSDKLQLVAAFNHLHIFIDPNPEPASSFAERERLFNLPRSSWTDYDTSIMSAGGGIFPRSLKSIAITEQMKARFDIKADKLTPTELLHALLKAPVDLLWNGGIGTYVKSSEESHADVGDKANDALRVDGNELRCKVVGEGGNLGMTQLGRVEFGLNGGATNTDFIDNAGGVDCSDHEVNIKILLNEVVQAGDMTEKQRNQLLESMTDEVGHLVLGNNYKQTQALSLAARRAYERIAEYKRLMNDLEARGKLDRAIEFLPAEDQIAERVAAKQGLSRAELSVLISYSKIDLKEALLESRVPDDDYLTRDMETAFPPSLGARFSTAMRSHRLKREIVSTQIANDLVNHMGITFVQRLKESTGMSAAAVAGAYVIVRDIFHLPHWFRQIESLDYKVSAEIQLALMDELMRLGRRATRWFLRSRRNELDAGRDVAHFGPHLAALGLKLDELLEGPTREIWQTRYQAYVEAGVPELLARMVAGTTHLYTLLPIIEASDVTGQNAADVAKAYFAVGSALDITWYLQQISSLPVENNWQALAREAFRDDIDWQQRAITVSVLQMADGPSDIEARLALWLEQHSLMVERWRAMLVELRAASGTDYAMYAVANRELLDLAMSGQSLTV</sequence>
<dbReference type="GO" id="GO:0004069">
    <property type="term" value="F:L-aspartate:2-oxoglutarate aminotransferase activity"/>
    <property type="evidence" value="ECO:0007669"/>
    <property type="project" value="InterPro"/>
</dbReference>
<feature type="domain" description="NAD-glutamate dehydrogenase catalytic" evidence="2">
    <location>
        <begin position="76"/>
        <end position="570"/>
    </location>
</feature>
<name>A0A3M4KTW8_PSESF</name>
<organism evidence="4 5">
    <name type="scientific">Pseudomonas syringae pv. actinidiae</name>
    <dbReference type="NCBI Taxonomy" id="103796"/>
    <lineage>
        <taxon>Bacteria</taxon>
        <taxon>Pseudomonadati</taxon>
        <taxon>Pseudomonadota</taxon>
        <taxon>Gammaproteobacteria</taxon>
        <taxon>Pseudomonadales</taxon>
        <taxon>Pseudomonadaceae</taxon>
        <taxon>Pseudomonas</taxon>
        <taxon>Pseudomonas syringae</taxon>
    </lineage>
</organism>
<dbReference type="Pfam" id="PF21074">
    <property type="entry name" value="GDH_C"/>
    <property type="match status" value="1"/>
</dbReference>
<dbReference type="GO" id="GO:0006538">
    <property type="term" value="P:L-glutamate catabolic process"/>
    <property type="evidence" value="ECO:0007669"/>
    <property type="project" value="InterPro"/>
</dbReference>
<evidence type="ECO:0000259" key="2">
    <source>
        <dbReference type="Pfam" id="PF05088"/>
    </source>
</evidence>